<evidence type="ECO:0000313" key="2">
    <source>
        <dbReference type="Proteomes" id="UP000256900"/>
    </source>
</evidence>
<accession>A0A3D9Z465</accession>
<comment type="caution">
    <text evidence="1">The sequence shown here is derived from an EMBL/GenBank/DDBJ whole genome shotgun (WGS) entry which is preliminary data.</text>
</comment>
<dbReference type="EMBL" id="QUMO01000001">
    <property type="protein sequence ID" value="REF89088.1"/>
    <property type="molecule type" value="Genomic_DNA"/>
</dbReference>
<keyword evidence="2" id="KW-1185">Reference proteome</keyword>
<dbReference type="Proteomes" id="UP000256900">
    <property type="component" value="Unassembled WGS sequence"/>
</dbReference>
<name>A0A3D9Z465_9HYPH</name>
<proteinExistence type="predicted"/>
<reference evidence="1 2" key="1">
    <citation type="submission" date="2018-08" db="EMBL/GenBank/DDBJ databases">
        <title>Genomic Encyclopedia of Type Strains, Phase IV (KMG-IV): sequencing the most valuable type-strain genomes for metagenomic binning, comparative biology and taxonomic classification.</title>
        <authorList>
            <person name="Goeker M."/>
        </authorList>
    </citation>
    <scope>NUCLEOTIDE SEQUENCE [LARGE SCALE GENOMIC DNA]</scope>
    <source>
        <strain evidence="1 2">BW863</strain>
    </source>
</reference>
<dbReference type="AlphaFoldDB" id="A0A3D9Z465"/>
<evidence type="ECO:0000313" key="1">
    <source>
        <dbReference type="EMBL" id="REF89088.1"/>
    </source>
</evidence>
<gene>
    <name evidence="1" type="ORF">DES32_0302</name>
</gene>
<organism evidence="1 2">
    <name type="scientific">Methylovirgula ligni</name>
    <dbReference type="NCBI Taxonomy" id="569860"/>
    <lineage>
        <taxon>Bacteria</taxon>
        <taxon>Pseudomonadati</taxon>
        <taxon>Pseudomonadota</taxon>
        <taxon>Alphaproteobacteria</taxon>
        <taxon>Hyphomicrobiales</taxon>
        <taxon>Beijerinckiaceae</taxon>
        <taxon>Methylovirgula</taxon>
    </lineage>
</organism>
<sequence length="241" mass="26608">MSRLLLRRVRRRQTRVTWCDHHARGLCKDCLQRGRIVRQTNSFSSAKSIFRSPLDSEARRSRKEVASRKSVPRCVAQASNQWTRSLQLNQLLLESFVLGAFPIGCPIVDPIVDPMLETGPCWGGAPPGKAASGAVAPERGVIPVFWLCRAAGELTSWASATAGVTMPRSSAPIRVDNFPGIVSSLLVSFGLRARHSATYIGMRQRNSLAFAYPRAKYHAVQCVRLMCLRAIVTRRGGLCAY</sequence>
<protein>
    <submittedName>
        <fullName evidence="1">Uncharacterized protein</fullName>
    </submittedName>
</protein>